<name>A0A842HFL9_9BACT</name>
<evidence type="ECO:0000313" key="2">
    <source>
        <dbReference type="Proteomes" id="UP000546464"/>
    </source>
</evidence>
<comment type="caution">
    <text evidence="1">The sequence shown here is derived from an EMBL/GenBank/DDBJ whole genome shotgun (WGS) entry which is preliminary data.</text>
</comment>
<accession>A0A842HFL9</accession>
<organism evidence="1 2">
    <name type="scientific">Ruficoccus amylovorans</name>
    <dbReference type="NCBI Taxonomy" id="1804625"/>
    <lineage>
        <taxon>Bacteria</taxon>
        <taxon>Pseudomonadati</taxon>
        <taxon>Verrucomicrobiota</taxon>
        <taxon>Opitutia</taxon>
        <taxon>Puniceicoccales</taxon>
        <taxon>Cerasicoccaceae</taxon>
        <taxon>Ruficoccus</taxon>
    </lineage>
</organism>
<dbReference type="InterPro" id="IPR053716">
    <property type="entry name" value="Flag_assembly_chemotaxis_eff"/>
</dbReference>
<keyword evidence="2" id="KW-1185">Reference proteome</keyword>
<proteinExistence type="predicted"/>
<dbReference type="Proteomes" id="UP000546464">
    <property type="component" value="Unassembled WGS sequence"/>
</dbReference>
<evidence type="ECO:0008006" key="3">
    <source>
        <dbReference type="Google" id="ProtNLM"/>
    </source>
</evidence>
<gene>
    <name evidence="1" type="ORF">H5P28_12150</name>
</gene>
<reference evidence="1 2" key="1">
    <citation type="submission" date="2020-07" db="EMBL/GenBank/DDBJ databases">
        <authorList>
            <person name="Feng X."/>
        </authorList>
    </citation>
    <scope>NUCLEOTIDE SEQUENCE [LARGE SCALE GENOMIC DNA]</scope>
    <source>
        <strain evidence="1 2">JCM31066</strain>
    </source>
</reference>
<sequence>MKGYRFSLESVLRVRRFEKMLQAQKLAEASCATLAACRTFETLRDQLEQDDKLAARAASAADALRHRQALVVLRERGERARAGLEEAHETEKKAREAVKEAWRREKSLEKLQAREHVLFLSNQEAVDRLAADDFVNALYYRANAEDKQ</sequence>
<dbReference type="RefSeq" id="WP_185675976.1">
    <property type="nucleotide sequence ID" value="NZ_JACHVB010000035.1"/>
</dbReference>
<evidence type="ECO:0000313" key="1">
    <source>
        <dbReference type="EMBL" id="MBC2595010.1"/>
    </source>
</evidence>
<dbReference type="EMBL" id="JACHVB010000035">
    <property type="protein sequence ID" value="MBC2595010.1"/>
    <property type="molecule type" value="Genomic_DNA"/>
</dbReference>
<dbReference type="Gene3D" id="1.10.287.1700">
    <property type="match status" value="1"/>
</dbReference>
<protein>
    <recommendedName>
        <fullName evidence="3">Flagellar FliJ protein</fullName>
    </recommendedName>
</protein>
<dbReference type="AlphaFoldDB" id="A0A842HFL9"/>